<dbReference type="Pfam" id="PF00078">
    <property type="entry name" value="RVT_1"/>
    <property type="match status" value="1"/>
</dbReference>
<organism evidence="2 3">
    <name type="scientific">Parnassius mnemosyne</name>
    <name type="common">clouded apollo</name>
    <dbReference type="NCBI Taxonomy" id="213953"/>
    <lineage>
        <taxon>Eukaryota</taxon>
        <taxon>Metazoa</taxon>
        <taxon>Ecdysozoa</taxon>
        <taxon>Arthropoda</taxon>
        <taxon>Hexapoda</taxon>
        <taxon>Insecta</taxon>
        <taxon>Pterygota</taxon>
        <taxon>Neoptera</taxon>
        <taxon>Endopterygota</taxon>
        <taxon>Lepidoptera</taxon>
        <taxon>Glossata</taxon>
        <taxon>Ditrysia</taxon>
        <taxon>Papilionoidea</taxon>
        <taxon>Papilionidae</taxon>
        <taxon>Parnassiinae</taxon>
        <taxon>Parnassini</taxon>
        <taxon>Parnassius</taxon>
        <taxon>Driopa</taxon>
    </lineage>
</organism>
<comment type="caution">
    <text evidence="2">The sequence shown here is derived from an EMBL/GenBank/DDBJ whole genome shotgun (WGS) entry which is preliminary data.</text>
</comment>
<dbReference type="Proteomes" id="UP001314205">
    <property type="component" value="Unassembled WGS sequence"/>
</dbReference>
<sequence>MKQIGVFLEKNKILTEFQFGFRLNKSTTTALTAFSDDVNNSLNNKNIVVALFIDFKKAFDTLDHEKLYNSRKQFCVCKSGPASK</sequence>
<evidence type="ECO:0000259" key="1">
    <source>
        <dbReference type="Pfam" id="PF00078"/>
    </source>
</evidence>
<gene>
    <name evidence="2" type="ORF">PARMNEM_LOCUS17095</name>
</gene>
<accession>A0AAV1LRI7</accession>
<name>A0AAV1LRI7_9NEOP</name>
<proteinExistence type="predicted"/>
<keyword evidence="3" id="KW-1185">Reference proteome</keyword>
<evidence type="ECO:0000313" key="3">
    <source>
        <dbReference type="Proteomes" id="UP001314205"/>
    </source>
</evidence>
<dbReference type="EMBL" id="CAVLGL010000096">
    <property type="protein sequence ID" value="CAK1598031.1"/>
    <property type="molecule type" value="Genomic_DNA"/>
</dbReference>
<dbReference type="AlphaFoldDB" id="A0AAV1LRI7"/>
<protein>
    <recommendedName>
        <fullName evidence="1">Reverse transcriptase domain-containing protein</fullName>
    </recommendedName>
</protein>
<feature type="domain" description="Reverse transcriptase" evidence="1">
    <location>
        <begin position="9"/>
        <end position="77"/>
    </location>
</feature>
<evidence type="ECO:0000313" key="2">
    <source>
        <dbReference type="EMBL" id="CAK1598031.1"/>
    </source>
</evidence>
<reference evidence="2 3" key="1">
    <citation type="submission" date="2023-11" db="EMBL/GenBank/DDBJ databases">
        <authorList>
            <person name="Hedman E."/>
            <person name="Englund M."/>
            <person name="Stromberg M."/>
            <person name="Nyberg Akerstrom W."/>
            <person name="Nylinder S."/>
            <person name="Jareborg N."/>
            <person name="Kallberg Y."/>
            <person name="Kronander E."/>
        </authorList>
    </citation>
    <scope>NUCLEOTIDE SEQUENCE [LARGE SCALE GENOMIC DNA]</scope>
</reference>
<dbReference type="InterPro" id="IPR000477">
    <property type="entry name" value="RT_dom"/>
</dbReference>